<dbReference type="eggNOG" id="ENOG502S9TZ">
    <property type="taxonomic scope" value="Eukaryota"/>
</dbReference>
<dbReference type="HOGENOM" id="CLU_037437_1_0_1"/>
<dbReference type="VEuPathDB" id="FungiDB:LEMA_P083000.1"/>
<dbReference type="OrthoDB" id="5521299at2759"/>
<dbReference type="OMA" id="QWRHLFR"/>
<protein>
    <recommendedName>
        <fullName evidence="1">LYR motif-containing protein Cup1-like N-terminal domain-containing protein</fullName>
    </recommendedName>
</protein>
<name>E5A616_LEPMJ</name>
<reference evidence="3" key="1">
    <citation type="journal article" date="2011" name="Nat. Commun.">
        <title>Effector diversification within compartments of the Leptosphaeria maculans genome affected by Repeat-Induced Point mutations.</title>
        <authorList>
            <person name="Rouxel T."/>
            <person name="Grandaubert J."/>
            <person name="Hane J.K."/>
            <person name="Hoede C."/>
            <person name="van de Wouw A.P."/>
            <person name="Couloux A."/>
            <person name="Dominguez V."/>
            <person name="Anthouard V."/>
            <person name="Bally P."/>
            <person name="Bourras S."/>
            <person name="Cozijnsen A.J."/>
            <person name="Ciuffetti L.M."/>
            <person name="Degrave A."/>
            <person name="Dilmaghani A."/>
            <person name="Duret L."/>
            <person name="Fudal I."/>
            <person name="Goodwin S.B."/>
            <person name="Gout L."/>
            <person name="Glaser N."/>
            <person name="Linglin J."/>
            <person name="Kema G.H.J."/>
            <person name="Lapalu N."/>
            <person name="Lawrence C.B."/>
            <person name="May K."/>
            <person name="Meyer M."/>
            <person name="Ollivier B."/>
            <person name="Poulain J."/>
            <person name="Schoch C.L."/>
            <person name="Simon A."/>
            <person name="Spatafora J.W."/>
            <person name="Stachowiak A."/>
            <person name="Turgeon B.G."/>
            <person name="Tyler B.M."/>
            <person name="Vincent D."/>
            <person name="Weissenbach J."/>
            <person name="Amselem J."/>
            <person name="Quesneville H."/>
            <person name="Oliver R.P."/>
            <person name="Wincker P."/>
            <person name="Balesdent M.-H."/>
            <person name="Howlett B.J."/>
        </authorList>
    </citation>
    <scope>NUCLEOTIDE SEQUENCE [LARGE SCALE GENOMIC DNA]</scope>
    <source>
        <strain evidence="3">JN3 / isolate v23.1.3 / race Av1-4-5-6-7-8</strain>
    </source>
</reference>
<evidence type="ECO:0000259" key="1">
    <source>
        <dbReference type="Pfam" id="PF20263"/>
    </source>
</evidence>
<organism evidence="2 3">
    <name type="scientific">Leptosphaeria maculans (strain JN3 / isolate v23.1.3 / race Av1-4-5-6-7-8)</name>
    <name type="common">Blackleg fungus</name>
    <name type="synonym">Phoma lingam</name>
    <dbReference type="NCBI Taxonomy" id="985895"/>
    <lineage>
        <taxon>Eukaryota</taxon>
        <taxon>Fungi</taxon>
        <taxon>Dikarya</taxon>
        <taxon>Ascomycota</taxon>
        <taxon>Pezizomycotina</taxon>
        <taxon>Dothideomycetes</taxon>
        <taxon>Pleosporomycetidae</taxon>
        <taxon>Pleosporales</taxon>
        <taxon>Pleosporineae</taxon>
        <taxon>Leptosphaeriaceae</taxon>
        <taxon>Plenodomus</taxon>
        <taxon>Plenodomus lingam/Leptosphaeria maculans species complex</taxon>
    </lineage>
</organism>
<dbReference type="EMBL" id="FP929135">
    <property type="protein sequence ID" value="CBX99061.1"/>
    <property type="molecule type" value="Genomic_DNA"/>
</dbReference>
<gene>
    <name evidence="2" type="ORF">LEMA_P083000.1</name>
</gene>
<dbReference type="InterPro" id="IPR046896">
    <property type="entry name" value="Cup1-like_N"/>
</dbReference>
<sequence length="447" mass="51471">MSTAFTPTSPSSLAPVHLLRALLREATYLPDASARPYFRRYIVSRFKAYQPKQNASPTSQIQAVDRYRHQSFRRRKLAVINERTRPLLKKGRKGLNLLRRANSGETSCLLKVLYLTYGRIGRRKYALLDHLLRPDCSLIGEMVSSPPELPGQAPLQQLYHSDKRYLQYFAAPEPKSKTRYTINISDHYSRFRTVVKSQYAKGISMGRQMKNSELVTPINNVWERPMPIKRARNTVRKWYAETLTRLMPPLPNQEWDAIKAMATGEKKISLVRRRTRLGTSPAASPAVDDQEHALRILEAGLAMDRPSQADRPVGMHRPHNMTQRFMRRLYAKLLALSCKLEHDDERKQWKAIWGEPTKAIHPKIYAAPTDQSLFAGVDAKGHVPNPPKTEREKPVVPQNLQEDHIRFPFFTEYLPLGHPLRQKLDEWKKRRDTAFGDQAGGGEQRRA</sequence>
<dbReference type="CDD" id="cd20273">
    <property type="entry name" value="Complex1_LYR_unchar"/>
    <property type="match status" value="1"/>
</dbReference>
<evidence type="ECO:0000313" key="3">
    <source>
        <dbReference type="Proteomes" id="UP000002668"/>
    </source>
</evidence>
<keyword evidence="3" id="KW-1185">Reference proteome</keyword>
<feature type="domain" description="LYR motif-containing protein Cup1-like N-terminal" evidence="1">
    <location>
        <begin position="18"/>
        <end position="128"/>
    </location>
</feature>
<dbReference type="Proteomes" id="UP000002668">
    <property type="component" value="Genome"/>
</dbReference>
<dbReference type="InParanoid" id="E5A616"/>
<evidence type="ECO:0000313" key="2">
    <source>
        <dbReference type="EMBL" id="CBX99061.1"/>
    </source>
</evidence>
<accession>E5A616</accession>
<dbReference type="AlphaFoldDB" id="E5A616"/>
<proteinExistence type="predicted"/>
<dbReference type="Pfam" id="PF20263">
    <property type="entry name" value="LYRM2-like"/>
    <property type="match status" value="1"/>
</dbReference>